<keyword evidence="1" id="KW-0812">Transmembrane</keyword>
<protein>
    <submittedName>
        <fullName evidence="2">Uncharacterized protein</fullName>
    </submittedName>
</protein>
<proteinExistence type="predicted"/>
<feature type="transmembrane region" description="Helical" evidence="1">
    <location>
        <begin position="20"/>
        <end position="40"/>
    </location>
</feature>
<evidence type="ECO:0000313" key="2">
    <source>
        <dbReference type="EMBL" id="KAF6156830.1"/>
    </source>
</evidence>
<accession>A0A7J7MPW3</accession>
<sequence length="76" mass="8809">MIKFCLWFSDPSFAIKVRGNSFVALSVLLFIAIPSLLFLLEFHMFSKSDLFSRLTEMGCCSYFGFIRKTKRSLRPT</sequence>
<keyword evidence="3" id="KW-1185">Reference proteome</keyword>
<keyword evidence="1" id="KW-0472">Membrane</keyword>
<organism evidence="2 3">
    <name type="scientific">Kingdonia uniflora</name>
    <dbReference type="NCBI Taxonomy" id="39325"/>
    <lineage>
        <taxon>Eukaryota</taxon>
        <taxon>Viridiplantae</taxon>
        <taxon>Streptophyta</taxon>
        <taxon>Embryophyta</taxon>
        <taxon>Tracheophyta</taxon>
        <taxon>Spermatophyta</taxon>
        <taxon>Magnoliopsida</taxon>
        <taxon>Ranunculales</taxon>
        <taxon>Circaeasteraceae</taxon>
        <taxon>Kingdonia</taxon>
    </lineage>
</organism>
<gene>
    <name evidence="2" type="ORF">GIB67_017364</name>
</gene>
<keyword evidence="1" id="KW-1133">Transmembrane helix</keyword>
<reference evidence="2 3" key="1">
    <citation type="journal article" date="2020" name="IScience">
        <title>Genome Sequencing of the Endangered Kingdonia uniflora (Circaeasteraceae, Ranunculales) Reveals Potential Mechanisms of Evolutionary Specialization.</title>
        <authorList>
            <person name="Sun Y."/>
            <person name="Deng T."/>
            <person name="Zhang A."/>
            <person name="Moore M.J."/>
            <person name="Landis J.B."/>
            <person name="Lin N."/>
            <person name="Zhang H."/>
            <person name="Zhang X."/>
            <person name="Huang J."/>
            <person name="Zhang X."/>
            <person name="Sun H."/>
            <person name="Wang H."/>
        </authorList>
    </citation>
    <scope>NUCLEOTIDE SEQUENCE [LARGE SCALE GENOMIC DNA]</scope>
    <source>
        <strain evidence="2">TB1705</strain>
        <tissue evidence="2">Leaf</tissue>
    </source>
</reference>
<dbReference type="EMBL" id="JACGCM010001300">
    <property type="protein sequence ID" value="KAF6156830.1"/>
    <property type="molecule type" value="Genomic_DNA"/>
</dbReference>
<name>A0A7J7MPW3_9MAGN</name>
<dbReference type="Proteomes" id="UP000541444">
    <property type="component" value="Unassembled WGS sequence"/>
</dbReference>
<evidence type="ECO:0000313" key="3">
    <source>
        <dbReference type="Proteomes" id="UP000541444"/>
    </source>
</evidence>
<dbReference type="AlphaFoldDB" id="A0A7J7MPW3"/>
<comment type="caution">
    <text evidence="2">The sequence shown here is derived from an EMBL/GenBank/DDBJ whole genome shotgun (WGS) entry which is preliminary data.</text>
</comment>
<evidence type="ECO:0000256" key="1">
    <source>
        <dbReference type="SAM" id="Phobius"/>
    </source>
</evidence>
<feature type="non-terminal residue" evidence="2">
    <location>
        <position position="1"/>
    </location>
</feature>